<organism evidence="3 4">
    <name type="scientific">Paenibacillus kyungheensis</name>
    <dbReference type="NCBI Taxonomy" id="1452732"/>
    <lineage>
        <taxon>Bacteria</taxon>
        <taxon>Bacillati</taxon>
        <taxon>Bacillota</taxon>
        <taxon>Bacilli</taxon>
        <taxon>Bacillales</taxon>
        <taxon>Paenibacillaceae</taxon>
        <taxon>Paenibacillus</taxon>
    </lineage>
</organism>
<gene>
    <name evidence="3" type="ORF">PQ456_19490</name>
</gene>
<dbReference type="AlphaFoldDB" id="A0AAX3M0N3"/>
<keyword evidence="4" id="KW-1185">Reference proteome</keyword>
<proteinExistence type="inferred from homology"/>
<dbReference type="Gene3D" id="3.90.550.10">
    <property type="entry name" value="Spore Coat Polysaccharide Biosynthesis Protein SpsA, Chain A"/>
    <property type="match status" value="1"/>
</dbReference>
<sequence length="312" mass="36613">MTGKVQVLLSTYNGAQYIAEQLDSILKQTYTNIHILIRDDGSTDATLSILESYAQSYPKQITYLQTENVGVIRSFWSLIKEADTTAQYFCFCDQDDIWLPHKIAAEVSTLDSAISDSPYQPHMVCTATQITDENLNPKVVWPQNLRKEPSFYNALFQNIAVGTTIMLSYDAFKLFYDKEIDLNRIQMHDWWIYLTISCFGKVYFDPTPSVYYRQHNNNVVGGESTLLQKVKKKWNSFRKHKDKKLLVQQAKEFQRIYGKEITDPQMKQQLEAFIAPRSTFMQRIRFLRQCQLYRQSTTEQWLFRFLIMIGYI</sequence>
<dbReference type="PANTHER" id="PTHR22916:SF3">
    <property type="entry name" value="UDP-GLCNAC:BETAGAL BETA-1,3-N-ACETYLGLUCOSAMINYLTRANSFERASE-LIKE PROTEIN 1"/>
    <property type="match status" value="1"/>
</dbReference>
<dbReference type="Proteomes" id="UP001220509">
    <property type="component" value="Chromosome"/>
</dbReference>
<feature type="domain" description="Glycosyltransferase 2-like" evidence="2">
    <location>
        <begin position="7"/>
        <end position="111"/>
    </location>
</feature>
<dbReference type="CDD" id="cd04196">
    <property type="entry name" value="GT_2_like_d"/>
    <property type="match status" value="1"/>
</dbReference>
<name>A0AAX3M0N3_9BACL</name>
<evidence type="ECO:0000256" key="1">
    <source>
        <dbReference type="ARBA" id="ARBA00006739"/>
    </source>
</evidence>
<dbReference type="Pfam" id="PF00535">
    <property type="entry name" value="Glycos_transf_2"/>
    <property type="match status" value="1"/>
</dbReference>
<dbReference type="KEGG" id="pka:PQ456_19490"/>
<reference evidence="3 4" key="1">
    <citation type="submission" date="2023-02" db="EMBL/GenBank/DDBJ databases">
        <title>Genome sequence of Paenibacillus kyungheensis KACC 18744.</title>
        <authorList>
            <person name="Kim S."/>
            <person name="Heo J."/>
            <person name="Kwon S.-W."/>
        </authorList>
    </citation>
    <scope>NUCLEOTIDE SEQUENCE [LARGE SCALE GENOMIC DNA]</scope>
    <source>
        <strain evidence="3 4">KACC 18744</strain>
    </source>
</reference>
<evidence type="ECO:0000313" key="4">
    <source>
        <dbReference type="Proteomes" id="UP001220509"/>
    </source>
</evidence>
<dbReference type="GO" id="GO:0016758">
    <property type="term" value="F:hexosyltransferase activity"/>
    <property type="evidence" value="ECO:0007669"/>
    <property type="project" value="UniProtKB-ARBA"/>
</dbReference>
<dbReference type="EMBL" id="CP117416">
    <property type="protein sequence ID" value="WCT55306.1"/>
    <property type="molecule type" value="Genomic_DNA"/>
</dbReference>
<dbReference type="PANTHER" id="PTHR22916">
    <property type="entry name" value="GLYCOSYLTRANSFERASE"/>
    <property type="match status" value="1"/>
</dbReference>
<accession>A0AAX3M0N3</accession>
<dbReference type="InterPro" id="IPR001173">
    <property type="entry name" value="Glyco_trans_2-like"/>
</dbReference>
<dbReference type="SUPFAM" id="SSF53448">
    <property type="entry name" value="Nucleotide-diphospho-sugar transferases"/>
    <property type="match status" value="1"/>
</dbReference>
<protein>
    <submittedName>
        <fullName evidence="3">Glycosyltransferase family 2 protein</fullName>
    </submittedName>
</protein>
<evidence type="ECO:0000313" key="3">
    <source>
        <dbReference type="EMBL" id="WCT55306.1"/>
    </source>
</evidence>
<dbReference type="RefSeq" id="WP_273613690.1">
    <property type="nucleotide sequence ID" value="NZ_CP117416.1"/>
</dbReference>
<evidence type="ECO:0000259" key="2">
    <source>
        <dbReference type="Pfam" id="PF00535"/>
    </source>
</evidence>
<dbReference type="InterPro" id="IPR029044">
    <property type="entry name" value="Nucleotide-diphossugar_trans"/>
</dbReference>
<comment type="similarity">
    <text evidence="1">Belongs to the glycosyltransferase 2 family.</text>
</comment>